<dbReference type="GO" id="GO:0016020">
    <property type="term" value="C:membrane"/>
    <property type="evidence" value="ECO:0007669"/>
    <property type="project" value="UniProtKB-SubCell"/>
</dbReference>
<evidence type="ECO:0000256" key="2">
    <source>
        <dbReference type="ARBA" id="ARBA00022448"/>
    </source>
</evidence>
<dbReference type="GeneID" id="85313972"/>
<feature type="transmembrane region" description="Helical" evidence="7">
    <location>
        <begin position="251"/>
        <end position="272"/>
    </location>
</feature>
<evidence type="ECO:0000256" key="3">
    <source>
        <dbReference type="ARBA" id="ARBA00022692"/>
    </source>
</evidence>
<keyword evidence="9" id="KW-1185">Reference proteome</keyword>
<keyword evidence="4 7" id="KW-1133">Transmembrane helix</keyword>
<feature type="transmembrane region" description="Helical" evidence="7">
    <location>
        <begin position="428"/>
        <end position="448"/>
    </location>
</feature>
<dbReference type="FunFam" id="1.20.1250.20:FF:000247">
    <property type="entry name" value="MFS general substrate transporter"/>
    <property type="match status" value="1"/>
</dbReference>
<dbReference type="Proteomes" id="UP001244011">
    <property type="component" value="Unassembled WGS sequence"/>
</dbReference>
<keyword evidence="2" id="KW-0813">Transport</keyword>
<accession>A0AAJ0C8Q6</accession>
<evidence type="ECO:0000313" key="9">
    <source>
        <dbReference type="Proteomes" id="UP001244011"/>
    </source>
</evidence>
<feature type="region of interest" description="Disordered" evidence="6">
    <location>
        <begin position="12"/>
        <end position="33"/>
    </location>
</feature>
<evidence type="ECO:0000256" key="5">
    <source>
        <dbReference type="ARBA" id="ARBA00023136"/>
    </source>
</evidence>
<dbReference type="Gene3D" id="1.20.1250.20">
    <property type="entry name" value="MFS general substrate transporter like domains"/>
    <property type="match status" value="1"/>
</dbReference>
<dbReference type="AlphaFoldDB" id="A0AAJ0C8Q6"/>
<proteinExistence type="predicted"/>
<dbReference type="FunFam" id="1.20.1250.20:FF:000106">
    <property type="entry name" value="MFS transporter, putative"/>
    <property type="match status" value="1"/>
</dbReference>
<dbReference type="GO" id="GO:0022857">
    <property type="term" value="F:transmembrane transporter activity"/>
    <property type="evidence" value="ECO:0007669"/>
    <property type="project" value="InterPro"/>
</dbReference>
<feature type="transmembrane region" description="Helical" evidence="7">
    <location>
        <begin position="221"/>
        <end position="239"/>
    </location>
</feature>
<dbReference type="SUPFAM" id="SSF103473">
    <property type="entry name" value="MFS general substrate transporter"/>
    <property type="match status" value="1"/>
</dbReference>
<dbReference type="PANTHER" id="PTHR43791:SF65">
    <property type="entry name" value="MAJOR FACILITATOR SUPERFAMILY (MFS) PROFILE DOMAIN-CONTAINING PROTEIN-RELATED"/>
    <property type="match status" value="1"/>
</dbReference>
<protein>
    <submittedName>
        <fullName evidence="8">Major facilitator superfamily domain-containing protein</fullName>
    </submittedName>
</protein>
<comment type="caution">
    <text evidence="8">The sequence shown here is derived from an EMBL/GenBank/DDBJ whole genome shotgun (WGS) entry which is preliminary data.</text>
</comment>
<sequence>MSDPEKVAVIAVASPYDAEKPKDGSSASTEAGDIEEIRARILSQQAELRNSKAPAHPIASFWRRAEERRRHDEVATQPSVFDDEDLARYFQPDPRYENAHRFDPSFRWTWGEERRLISRIDWKVTAWSCIAFFALDLDRSNISQANTDNFLDDLGLDTNDYNLGTTIFRTVFLFAELPSQLISKKIGPDRWIPAQMILWSIISGSQFWLKGRTSFLVTRALLGIIQGGFIPDVILYLSYFFKGSELPFRLALFWMANRLTDVVAPLLAYGILRLRGVHGQEGWRWLFLLEGVLTLLIGIWSVFMMCPSPTQTKAWWRPKGWFTEREEKIMVNRILRDDPSKSDMHNRQAISFKLLWESLCDYDIWPIYIIGLTFSMPSGPPDQYLTLTLRQLGFDTFNSNLLSIPCQVATTANMLLLTYLSEKFNQRAFAGLFTQFWYLPCLISLAVLPSDASRWASYALVVVLLSYPSPHPMQVGWCSRNSNTVRTRTVSAALYNMAVQLQSIISSNIYRKDDKPEYRRGNRVLIGINCLNIVVYCGVKVYYHLRNRHREKVWSRMSAEERQNYLDTTTDKGSKRLDFRFVS</sequence>
<gene>
    <name evidence="8" type="ORF">QBC33DRAFT_574873</name>
</gene>
<dbReference type="RefSeq" id="XP_060288433.1">
    <property type="nucleotide sequence ID" value="XM_060430785.1"/>
</dbReference>
<keyword evidence="5 7" id="KW-0472">Membrane</keyword>
<evidence type="ECO:0000256" key="7">
    <source>
        <dbReference type="SAM" id="Phobius"/>
    </source>
</evidence>
<evidence type="ECO:0000256" key="1">
    <source>
        <dbReference type="ARBA" id="ARBA00004141"/>
    </source>
</evidence>
<comment type="subcellular location">
    <subcellularLocation>
        <location evidence="1">Membrane</location>
        <topology evidence="1">Multi-pass membrane protein</topology>
    </subcellularLocation>
</comment>
<feature type="transmembrane region" description="Helical" evidence="7">
    <location>
        <begin position="524"/>
        <end position="543"/>
    </location>
</feature>
<dbReference type="EMBL" id="MU838997">
    <property type="protein sequence ID" value="KAK1772220.1"/>
    <property type="molecule type" value="Genomic_DNA"/>
</dbReference>
<dbReference type="InterPro" id="IPR036259">
    <property type="entry name" value="MFS_trans_sf"/>
</dbReference>
<evidence type="ECO:0000256" key="4">
    <source>
        <dbReference type="ARBA" id="ARBA00022989"/>
    </source>
</evidence>
<dbReference type="InterPro" id="IPR011701">
    <property type="entry name" value="MFS"/>
</dbReference>
<organism evidence="8 9">
    <name type="scientific">Phialemonium atrogriseum</name>
    <dbReference type="NCBI Taxonomy" id="1093897"/>
    <lineage>
        <taxon>Eukaryota</taxon>
        <taxon>Fungi</taxon>
        <taxon>Dikarya</taxon>
        <taxon>Ascomycota</taxon>
        <taxon>Pezizomycotina</taxon>
        <taxon>Sordariomycetes</taxon>
        <taxon>Sordariomycetidae</taxon>
        <taxon>Cephalothecales</taxon>
        <taxon>Cephalothecaceae</taxon>
        <taxon>Phialemonium</taxon>
    </lineage>
</organism>
<dbReference type="PANTHER" id="PTHR43791">
    <property type="entry name" value="PERMEASE-RELATED"/>
    <property type="match status" value="1"/>
</dbReference>
<name>A0AAJ0C8Q6_9PEZI</name>
<evidence type="ECO:0000313" key="8">
    <source>
        <dbReference type="EMBL" id="KAK1772220.1"/>
    </source>
</evidence>
<reference evidence="8" key="1">
    <citation type="submission" date="2023-06" db="EMBL/GenBank/DDBJ databases">
        <title>Genome-scale phylogeny and comparative genomics of the fungal order Sordariales.</title>
        <authorList>
            <consortium name="Lawrence Berkeley National Laboratory"/>
            <person name="Hensen N."/>
            <person name="Bonometti L."/>
            <person name="Westerberg I."/>
            <person name="Brannstrom I.O."/>
            <person name="Guillou S."/>
            <person name="Cros-Aarteil S."/>
            <person name="Calhoun S."/>
            <person name="Haridas S."/>
            <person name="Kuo A."/>
            <person name="Mondo S."/>
            <person name="Pangilinan J."/>
            <person name="Riley R."/>
            <person name="Labutti K."/>
            <person name="Andreopoulos B."/>
            <person name="Lipzen A."/>
            <person name="Chen C."/>
            <person name="Yanf M."/>
            <person name="Daum C."/>
            <person name="Ng V."/>
            <person name="Clum A."/>
            <person name="Steindorff A."/>
            <person name="Ohm R."/>
            <person name="Martin F."/>
            <person name="Silar P."/>
            <person name="Natvig D."/>
            <person name="Lalanne C."/>
            <person name="Gautier V."/>
            <person name="Ament-Velasquez S.L."/>
            <person name="Kruys A."/>
            <person name="Hutchinson M.I."/>
            <person name="Powell A.J."/>
            <person name="Barry K."/>
            <person name="Miller A.N."/>
            <person name="Grigoriev I.V."/>
            <person name="Debuchy R."/>
            <person name="Gladieux P."/>
            <person name="Thoren M.H."/>
            <person name="Johannesson H."/>
        </authorList>
    </citation>
    <scope>NUCLEOTIDE SEQUENCE</scope>
    <source>
        <strain evidence="8">8032-3</strain>
    </source>
</reference>
<feature type="transmembrane region" description="Helical" evidence="7">
    <location>
        <begin position="284"/>
        <end position="303"/>
    </location>
</feature>
<evidence type="ECO:0000256" key="6">
    <source>
        <dbReference type="SAM" id="MobiDB-lite"/>
    </source>
</evidence>
<keyword evidence="3 7" id="KW-0812">Transmembrane</keyword>
<dbReference type="Pfam" id="PF07690">
    <property type="entry name" value="MFS_1"/>
    <property type="match status" value="1"/>
</dbReference>